<dbReference type="InterPro" id="IPR019734">
    <property type="entry name" value="TPR_rpt"/>
</dbReference>
<dbReference type="InterPro" id="IPR050498">
    <property type="entry name" value="Ycf3"/>
</dbReference>
<proteinExistence type="predicted"/>
<dbReference type="AlphaFoldDB" id="A0A0F9H791"/>
<dbReference type="Gene3D" id="1.25.40.10">
    <property type="entry name" value="Tetratricopeptide repeat domain"/>
    <property type="match status" value="1"/>
</dbReference>
<dbReference type="EMBL" id="LAZR01025678">
    <property type="protein sequence ID" value="KKL71137.1"/>
    <property type="molecule type" value="Genomic_DNA"/>
</dbReference>
<sequence>MSKVQLLVFSSLITACTSGDSAENHFNQGVANYEAGNLEQALADYTKALELDPDFVLAYHNRGLAYANLGDLEQAIADYTKALELDQTLVRAYINRGAAYQKSGDLEQAIRDFGRYLDLVPNASNREEVINTIEQLK</sequence>
<evidence type="ECO:0000256" key="2">
    <source>
        <dbReference type="ARBA" id="ARBA00022803"/>
    </source>
</evidence>
<dbReference type="PROSITE" id="PS50293">
    <property type="entry name" value="TPR_REGION"/>
    <property type="match status" value="3"/>
</dbReference>
<name>A0A0F9H791_9ZZZZ</name>
<protein>
    <submittedName>
        <fullName evidence="3">Uncharacterized protein</fullName>
    </submittedName>
</protein>
<dbReference type="SUPFAM" id="SSF48452">
    <property type="entry name" value="TPR-like"/>
    <property type="match status" value="1"/>
</dbReference>
<keyword evidence="2" id="KW-0802">TPR repeat</keyword>
<dbReference type="PANTHER" id="PTHR44858:SF1">
    <property type="entry name" value="UDP-N-ACETYLGLUCOSAMINE--PEPTIDE N-ACETYLGLUCOSAMINYLTRANSFERASE SPINDLY-RELATED"/>
    <property type="match status" value="1"/>
</dbReference>
<gene>
    <name evidence="3" type="ORF">LCGC14_2097910</name>
</gene>
<dbReference type="PROSITE" id="PS50005">
    <property type="entry name" value="TPR"/>
    <property type="match status" value="3"/>
</dbReference>
<dbReference type="InterPro" id="IPR011990">
    <property type="entry name" value="TPR-like_helical_dom_sf"/>
</dbReference>
<dbReference type="GO" id="GO:0046813">
    <property type="term" value="P:receptor-mediated virion attachment to host cell"/>
    <property type="evidence" value="ECO:0007669"/>
    <property type="project" value="TreeGrafter"/>
</dbReference>
<dbReference type="Pfam" id="PF13414">
    <property type="entry name" value="TPR_11"/>
    <property type="match status" value="1"/>
</dbReference>
<evidence type="ECO:0000313" key="3">
    <source>
        <dbReference type="EMBL" id="KKL71137.1"/>
    </source>
</evidence>
<reference evidence="3" key="1">
    <citation type="journal article" date="2015" name="Nature">
        <title>Complex archaea that bridge the gap between prokaryotes and eukaryotes.</title>
        <authorList>
            <person name="Spang A."/>
            <person name="Saw J.H."/>
            <person name="Jorgensen S.L."/>
            <person name="Zaremba-Niedzwiedzka K."/>
            <person name="Martijn J."/>
            <person name="Lind A.E."/>
            <person name="van Eijk R."/>
            <person name="Schleper C."/>
            <person name="Guy L."/>
            <person name="Ettema T.J."/>
        </authorList>
    </citation>
    <scope>NUCLEOTIDE SEQUENCE</scope>
</reference>
<comment type="caution">
    <text evidence="3">The sequence shown here is derived from an EMBL/GenBank/DDBJ whole genome shotgun (WGS) entry which is preliminary data.</text>
</comment>
<accession>A0A0F9H791</accession>
<organism evidence="3">
    <name type="scientific">marine sediment metagenome</name>
    <dbReference type="NCBI Taxonomy" id="412755"/>
    <lineage>
        <taxon>unclassified sequences</taxon>
        <taxon>metagenomes</taxon>
        <taxon>ecological metagenomes</taxon>
    </lineage>
</organism>
<dbReference type="SMART" id="SM00028">
    <property type="entry name" value="TPR"/>
    <property type="match status" value="3"/>
</dbReference>
<dbReference type="PROSITE" id="PS51257">
    <property type="entry name" value="PROKAR_LIPOPROTEIN"/>
    <property type="match status" value="1"/>
</dbReference>
<feature type="non-terminal residue" evidence="3">
    <location>
        <position position="137"/>
    </location>
</feature>
<dbReference type="GO" id="GO:0009279">
    <property type="term" value="C:cell outer membrane"/>
    <property type="evidence" value="ECO:0007669"/>
    <property type="project" value="TreeGrafter"/>
</dbReference>
<keyword evidence="1" id="KW-0677">Repeat</keyword>
<dbReference type="Pfam" id="PF00515">
    <property type="entry name" value="TPR_1"/>
    <property type="match status" value="1"/>
</dbReference>
<dbReference type="PANTHER" id="PTHR44858">
    <property type="entry name" value="TETRATRICOPEPTIDE REPEAT PROTEIN 6"/>
    <property type="match status" value="1"/>
</dbReference>
<evidence type="ECO:0000256" key="1">
    <source>
        <dbReference type="ARBA" id="ARBA00022737"/>
    </source>
</evidence>